<name>A0A261SDT6_9BORD</name>
<reference evidence="2 5" key="1">
    <citation type="submission" date="2017-05" db="EMBL/GenBank/DDBJ databases">
        <title>Complete and WGS of Bordetella genogroups.</title>
        <authorList>
            <person name="Spilker T."/>
            <person name="LiPuma J."/>
        </authorList>
    </citation>
    <scope>NUCLEOTIDE SEQUENCE [LARGE SCALE GENOMIC DNA]</scope>
    <source>
        <strain evidence="2 5">AU17610</strain>
    </source>
</reference>
<dbReference type="EMBL" id="NEVR01000003">
    <property type="protein sequence ID" value="OZI64087.1"/>
    <property type="molecule type" value="Genomic_DNA"/>
</dbReference>
<proteinExistence type="predicted"/>
<evidence type="ECO:0000313" key="5">
    <source>
        <dbReference type="Proteomes" id="UP000217005"/>
    </source>
</evidence>
<reference evidence="3 4" key="2">
    <citation type="submission" date="2017-05" db="EMBL/GenBank/DDBJ databases">
        <title>Complete and WGS of Bordetella genogroups.</title>
        <authorList>
            <person name="Spilker T."/>
            <person name="Lipuma J."/>
        </authorList>
    </citation>
    <scope>NUCLEOTIDE SEQUENCE [LARGE SCALE GENOMIC DNA]</scope>
    <source>
        <strain evidence="3 4">AU9795</strain>
    </source>
</reference>
<dbReference type="RefSeq" id="WP_094826378.1">
    <property type="nucleotide sequence ID" value="NZ_NEVR01000003.1"/>
</dbReference>
<evidence type="ECO:0000313" key="3">
    <source>
        <dbReference type="EMBL" id="OZI64087.1"/>
    </source>
</evidence>
<gene>
    <name evidence="3" type="ORF">CAL27_16020</name>
    <name evidence="2" type="ORF">CEG14_10870</name>
</gene>
<sequence length="122" mass="14316">MTAREAAGPHSWKHEPAPARREPLGFSAHYDAAMVARMRLGEIPADMDDRWFIYFDAGWLRFHRSWTGVWIYALQMQDDGQGGWNVVDSWVNRDPTQYRMEDIPADRESLARMIDYRFTPKP</sequence>
<organism evidence="2 5">
    <name type="scientific">Bordetella genomosp. 1</name>
    <dbReference type="NCBI Taxonomy" id="1395607"/>
    <lineage>
        <taxon>Bacteria</taxon>
        <taxon>Pseudomonadati</taxon>
        <taxon>Pseudomonadota</taxon>
        <taxon>Betaproteobacteria</taxon>
        <taxon>Burkholderiales</taxon>
        <taxon>Alcaligenaceae</taxon>
        <taxon>Bordetella</taxon>
    </lineage>
</organism>
<evidence type="ECO:0000256" key="1">
    <source>
        <dbReference type="SAM" id="MobiDB-lite"/>
    </source>
</evidence>
<protein>
    <submittedName>
        <fullName evidence="2">Uncharacterized protein</fullName>
    </submittedName>
</protein>
<dbReference type="EMBL" id="NEVL01000003">
    <property type="protein sequence ID" value="OZI35569.1"/>
    <property type="molecule type" value="Genomic_DNA"/>
</dbReference>
<feature type="region of interest" description="Disordered" evidence="1">
    <location>
        <begin position="1"/>
        <end position="20"/>
    </location>
</feature>
<comment type="caution">
    <text evidence="2">The sequence shown here is derived from an EMBL/GenBank/DDBJ whole genome shotgun (WGS) entry which is preliminary data.</text>
</comment>
<accession>A0A261SDT6</accession>
<dbReference type="Proteomes" id="UP000216354">
    <property type="component" value="Unassembled WGS sequence"/>
</dbReference>
<dbReference type="Proteomes" id="UP000217005">
    <property type="component" value="Unassembled WGS sequence"/>
</dbReference>
<keyword evidence="4" id="KW-1185">Reference proteome</keyword>
<dbReference type="OrthoDB" id="487531at2"/>
<evidence type="ECO:0000313" key="2">
    <source>
        <dbReference type="EMBL" id="OZI35569.1"/>
    </source>
</evidence>
<dbReference type="AlphaFoldDB" id="A0A261SDT6"/>
<evidence type="ECO:0000313" key="4">
    <source>
        <dbReference type="Proteomes" id="UP000216354"/>
    </source>
</evidence>